<protein>
    <recommendedName>
        <fullName evidence="3">ARF7 effector protein C-terminal domain-containing protein</fullName>
    </recommendedName>
</protein>
<organism evidence="1 2">
    <name type="scientific">Necator americanus</name>
    <name type="common">Human hookworm</name>
    <dbReference type="NCBI Taxonomy" id="51031"/>
    <lineage>
        <taxon>Eukaryota</taxon>
        <taxon>Metazoa</taxon>
        <taxon>Ecdysozoa</taxon>
        <taxon>Nematoda</taxon>
        <taxon>Chromadorea</taxon>
        <taxon>Rhabditida</taxon>
        <taxon>Rhabditina</taxon>
        <taxon>Rhabditomorpha</taxon>
        <taxon>Strongyloidea</taxon>
        <taxon>Ancylostomatidae</taxon>
        <taxon>Bunostominae</taxon>
        <taxon>Necator</taxon>
    </lineage>
</organism>
<evidence type="ECO:0000313" key="2">
    <source>
        <dbReference type="Proteomes" id="UP001303046"/>
    </source>
</evidence>
<dbReference type="EMBL" id="JAVFWL010000005">
    <property type="protein sequence ID" value="KAK6758321.1"/>
    <property type="molecule type" value="Genomic_DNA"/>
</dbReference>
<evidence type="ECO:0008006" key="3">
    <source>
        <dbReference type="Google" id="ProtNLM"/>
    </source>
</evidence>
<sequence length="160" mass="18529">MKPVAVVELPPSNLRQRLISNRLYDRICTTPECKIHQDNNEGDCMNLCVVYMISCVRCGDEYIGETARPLCIQIKEILDGKRKSCDFTALGGHRVRRHNRKDFEVKVTILERELSTAARKTMEAFWIHYKDESQREMPPYYAEEDSEEGDIAETLAMNKV</sequence>
<comment type="caution">
    <text evidence="1">The sequence shown here is derived from an EMBL/GenBank/DDBJ whole genome shotgun (WGS) entry which is preliminary data.</text>
</comment>
<proteinExistence type="predicted"/>
<dbReference type="Proteomes" id="UP001303046">
    <property type="component" value="Unassembled WGS sequence"/>
</dbReference>
<keyword evidence="2" id="KW-1185">Reference proteome</keyword>
<gene>
    <name evidence="1" type="primary">Necator_chrV.g20666</name>
    <name evidence="1" type="ORF">RB195_015873</name>
</gene>
<evidence type="ECO:0000313" key="1">
    <source>
        <dbReference type="EMBL" id="KAK6758321.1"/>
    </source>
</evidence>
<reference evidence="1 2" key="1">
    <citation type="submission" date="2023-08" db="EMBL/GenBank/DDBJ databases">
        <title>A Necator americanus chromosomal reference genome.</title>
        <authorList>
            <person name="Ilik V."/>
            <person name="Petrzelkova K.J."/>
            <person name="Pardy F."/>
            <person name="Fuh T."/>
            <person name="Niatou-Singa F.S."/>
            <person name="Gouil Q."/>
            <person name="Baker L."/>
            <person name="Ritchie M.E."/>
            <person name="Jex A.R."/>
            <person name="Gazzola D."/>
            <person name="Li H."/>
            <person name="Toshio Fujiwara R."/>
            <person name="Zhan B."/>
            <person name="Aroian R.V."/>
            <person name="Pafco B."/>
            <person name="Schwarz E.M."/>
        </authorList>
    </citation>
    <scope>NUCLEOTIDE SEQUENCE [LARGE SCALE GENOMIC DNA]</scope>
    <source>
        <strain evidence="1 2">Aroian</strain>
        <tissue evidence="1">Whole animal</tissue>
    </source>
</reference>
<name>A0ABR1E972_NECAM</name>
<accession>A0ABR1E972</accession>